<gene>
    <name evidence="2" type="ORF">H4219_002900</name>
</gene>
<reference evidence="2" key="1">
    <citation type="submission" date="2022-07" db="EMBL/GenBank/DDBJ databases">
        <title>Phylogenomic reconstructions and comparative analyses of Kickxellomycotina fungi.</title>
        <authorList>
            <person name="Reynolds N.K."/>
            <person name="Stajich J.E."/>
            <person name="Barry K."/>
            <person name="Grigoriev I.V."/>
            <person name="Crous P."/>
            <person name="Smith M.E."/>
        </authorList>
    </citation>
    <scope>NUCLEOTIDE SEQUENCE</scope>
    <source>
        <strain evidence="2">NBRC 100468</strain>
    </source>
</reference>
<comment type="caution">
    <text evidence="2">The sequence shown here is derived from an EMBL/GenBank/DDBJ whole genome shotgun (WGS) entry which is preliminary data.</text>
</comment>
<dbReference type="AlphaFoldDB" id="A0A9W8A4B9"/>
<dbReference type="PANTHER" id="PTHR31449">
    <property type="entry name" value="UPF0598 PROTEIN C8ORF82"/>
    <property type="match status" value="1"/>
</dbReference>
<dbReference type="Proteomes" id="UP001150538">
    <property type="component" value="Unassembled WGS sequence"/>
</dbReference>
<evidence type="ECO:0000313" key="3">
    <source>
        <dbReference type="Proteomes" id="UP001150538"/>
    </source>
</evidence>
<organism evidence="2 3">
    <name type="scientific">Mycoemilia scoparia</name>
    <dbReference type="NCBI Taxonomy" id="417184"/>
    <lineage>
        <taxon>Eukaryota</taxon>
        <taxon>Fungi</taxon>
        <taxon>Fungi incertae sedis</taxon>
        <taxon>Zoopagomycota</taxon>
        <taxon>Kickxellomycotina</taxon>
        <taxon>Kickxellomycetes</taxon>
        <taxon>Kickxellales</taxon>
        <taxon>Kickxellaceae</taxon>
        <taxon>Mycoemilia</taxon>
    </lineage>
</organism>
<comment type="similarity">
    <text evidence="1">Belongs to the UPF0598 family.</text>
</comment>
<dbReference type="Pfam" id="PF14956">
    <property type="entry name" value="DUF4505"/>
    <property type="match status" value="1"/>
</dbReference>
<proteinExistence type="inferred from homology"/>
<keyword evidence="3" id="KW-1185">Reference proteome</keyword>
<evidence type="ECO:0000256" key="1">
    <source>
        <dbReference type="ARBA" id="ARBA00006322"/>
    </source>
</evidence>
<dbReference type="OrthoDB" id="10260024at2759"/>
<accession>A0A9W8A4B9</accession>
<dbReference type="PANTHER" id="PTHR31449:SF3">
    <property type="entry name" value="UPF0598 PROTEIN C8ORF82"/>
    <property type="match status" value="1"/>
</dbReference>
<protein>
    <submittedName>
        <fullName evidence="2">Uncharacterized protein</fullName>
    </submittedName>
</protein>
<name>A0A9W8A4B9_9FUNG</name>
<dbReference type="EMBL" id="JANBPU010000057">
    <property type="protein sequence ID" value="KAJ1917959.1"/>
    <property type="molecule type" value="Genomic_DNA"/>
</dbReference>
<evidence type="ECO:0000313" key="2">
    <source>
        <dbReference type="EMBL" id="KAJ1917959.1"/>
    </source>
</evidence>
<dbReference type="InterPro" id="IPR028108">
    <property type="entry name" value="DUF4505"/>
</dbReference>
<sequence>MVRPFLCVGGVLRGEAAPLRRYVVAPKLPKQASSYPPPRTYFYHLDVHGKLFLHDTWPRNITTCYKDTRFLNLFFRQLQPTLSQDCYSSVFPFNSLCGKEVNYLEPADTPIVFTDLILAGNAHSHETSTRRALDKLVWGGTLTFDFDPAQVWVHPETGYVYHPSPNTKLCKFALISSSTVLRHIAPTLDVEKAQFQWNGETFPISTIS</sequence>